<dbReference type="PRINTS" id="PR00463">
    <property type="entry name" value="EP450I"/>
</dbReference>
<evidence type="ECO:0000256" key="12">
    <source>
        <dbReference type="PIRSR" id="PIRSR602401-1"/>
    </source>
</evidence>
<dbReference type="GO" id="GO:0016020">
    <property type="term" value="C:membrane"/>
    <property type="evidence" value="ECO:0007669"/>
    <property type="project" value="UniProtKB-SubCell"/>
</dbReference>
<evidence type="ECO:0000313" key="15">
    <source>
        <dbReference type="Proteomes" id="UP000254866"/>
    </source>
</evidence>
<evidence type="ECO:0000256" key="11">
    <source>
        <dbReference type="ARBA" id="ARBA00023136"/>
    </source>
</evidence>
<dbReference type="RefSeq" id="XP_031873952.1">
    <property type="nucleotide sequence ID" value="XM_032009898.1"/>
</dbReference>
<dbReference type="Pfam" id="PF00067">
    <property type="entry name" value="p450"/>
    <property type="match status" value="1"/>
</dbReference>
<dbReference type="STRING" id="2656787.A0A370U0K3"/>
<dbReference type="InterPro" id="IPR050121">
    <property type="entry name" value="Cytochrome_P450_monoxygenase"/>
</dbReference>
<evidence type="ECO:0000256" key="5">
    <source>
        <dbReference type="ARBA" id="ARBA00022692"/>
    </source>
</evidence>
<dbReference type="InterPro" id="IPR036396">
    <property type="entry name" value="Cyt_P450_sf"/>
</dbReference>
<dbReference type="GO" id="GO:0016705">
    <property type="term" value="F:oxidoreductase activity, acting on paired donors, with incorporation or reduction of molecular oxygen"/>
    <property type="evidence" value="ECO:0007669"/>
    <property type="project" value="InterPro"/>
</dbReference>
<dbReference type="GeneID" id="43594124"/>
<evidence type="ECO:0000256" key="7">
    <source>
        <dbReference type="ARBA" id="ARBA00022989"/>
    </source>
</evidence>
<reference evidence="14 15" key="1">
    <citation type="journal article" date="2018" name="IMA Fungus">
        <title>IMA Genome-F 9: Draft genome sequence of Annulohypoxylon stygium, Aspergillus mulundensis, Berkeleyomyces basicola (syn. Thielaviopsis basicola), Ceratocystis smalleyi, two Cercospora beticola strains, Coleophoma cylindrospora, Fusarium fracticaudum, Phialophora cf. hyalina, and Morchella septimelata.</title>
        <authorList>
            <person name="Wingfield B.D."/>
            <person name="Bills G.F."/>
            <person name="Dong Y."/>
            <person name="Huang W."/>
            <person name="Nel W.J."/>
            <person name="Swalarsk-Parry B.S."/>
            <person name="Vaghefi N."/>
            <person name="Wilken P.M."/>
            <person name="An Z."/>
            <person name="de Beer Z.W."/>
            <person name="De Vos L."/>
            <person name="Chen L."/>
            <person name="Duong T.A."/>
            <person name="Gao Y."/>
            <person name="Hammerbacher A."/>
            <person name="Kikkert J.R."/>
            <person name="Li Y."/>
            <person name="Li H."/>
            <person name="Li K."/>
            <person name="Li Q."/>
            <person name="Liu X."/>
            <person name="Ma X."/>
            <person name="Naidoo K."/>
            <person name="Pethybridge S.J."/>
            <person name="Sun J."/>
            <person name="Steenkamp E.T."/>
            <person name="van der Nest M.A."/>
            <person name="van Wyk S."/>
            <person name="Wingfield M.J."/>
            <person name="Xiong C."/>
            <person name="Yue Q."/>
            <person name="Zhang X."/>
        </authorList>
    </citation>
    <scope>NUCLEOTIDE SEQUENCE [LARGE SCALE GENOMIC DNA]</scope>
    <source>
        <strain evidence="14 15">BP 5553</strain>
    </source>
</reference>
<evidence type="ECO:0000256" key="9">
    <source>
        <dbReference type="ARBA" id="ARBA00023004"/>
    </source>
</evidence>
<gene>
    <name evidence="14" type="ORF">BP5553_01275</name>
</gene>
<evidence type="ECO:0000256" key="3">
    <source>
        <dbReference type="ARBA" id="ARBA00010617"/>
    </source>
</evidence>
<feature type="transmembrane region" description="Helical" evidence="13">
    <location>
        <begin position="72"/>
        <end position="90"/>
    </location>
</feature>
<evidence type="ECO:0000256" key="8">
    <source>
        <dbReference type="ARBA" id="ARBA00023002"/>
    </source>
</evidence>
<comment type="similarity">
    <text evidence="3">Belongs to the cytochrome P450 family.</text>
</comment>
<evidence type="ECO:0000256" key="2">
    <source>
        <dbReference type="ARBA" id="ARBA00004370"/>
    </source>
</evidence>
<dbReference type="EMBL" id="NPIC01000001">
    <property type="protein sequence ID" value="RDL41296.1"/>
    <property type="molecule type" value="Genomic_DNA"/>
</dbReference>
<dbReference type="Proteomes" id="UP000254866">
    <property type="component" value="Unassembled WGS sequence"/>
</dbReference>
<dbReference type="GO" id="GO:0004497">
    <property type="term" value="F:monooxygenase activity"/>
    <property type="evidence" value="ECO:0007669"/>
    <property type="project" value="UniProtKB-KW"/>
</dbReference>
<proteinExistence type="inferred from homology"/>
<dbReference type="OrthoDB" id="6692864at2759"/>
<keyword evidence="7 13" id="KW-1133">Transmembrane helix</keyword>
<dbReference type="SUPFAM" id="SSF48264">
    <property type="entry name" value="Cytochrome P450"/>
    <property type="match status" value="1"/>
</dbReference>
<keyword evidence="6 12" id="KW-0479">Metal-binding</keyword>
<feature type="transmembrane region" description="Helical" evidence="13">
    <location>
        <begin position="43"/>
        <end position="60"/>
    </location>
</feature>
<dbReference type="InterPro" id="IPR001128">
    <property type="entry name" value="Cyt_P450"/>
</dbReference>
<dbReference type="AlphaFoldDB" id="A0A370U0K3"/>
<feature type="binding site" description="axial binding residue" evidence="12">
    <location>
        <position position="488"/>
    </location>
    <ligand>
        <name>heme</name>
        <dbReference type="ChEBI" id="CHEBI:30413"/>
    </ligand>
    <ligandPart>
        <name>Fe</name>
        <dbReference type="ChEBI" id="CHEBI:18248"/>
    </ligandPart>
</feature>
<evidence type="ECO:0000256" key="6">
    <source>
        <dbReference type="ARBA" id="ARBA00022723"/>
    </source>
</evidence>
<dbReference type="PRINTS" id="PR00385">
    <property type="entry name" value="P450"/>
</dbReference>
<dbReference type="PANTHER" id="PTHR24305">
    <property type="entry name" value="CYTOCHROME P450"/>
    <property type="match status" value="1"/>
</dbReference>
<sequence>MLSLVSPTSWSTSYQIAATGVATGIASHLIFFIRGEHHVRAPIIARVYLLLLAVVSFYGVKTLGSSEGSRAAAILVGSYVVSLITSIVIYRKAFHSLRAFPGPWMAGVSKLWHVFHVLDSHNHLFLDKIHDEYGKIVRTGPTELTIFSPEVLKVMDGPGNNCTKAVWYDILLPLTALNTTRDKAHHDQRRRVWNQGFTKKALADYEDRVNSYGQQLESHIAATAGKPVNVSKWFYFLTFDVMGDFAFARSFKMLENEKWHYAVLMLRRALTLLGPFSAVPWLIQLALSIPIIPIVRDWRTMIQWCSDRMTERIEVEVDKPDISSCLINASKENNSIEQDRFLLDGDSVALIVAGSDTVASTLIYLFYRLALDPSHAEKLRQEALGVDIYDPRALQGLDHLNGVINEILRLHPSVPTGGYRETPPEGVMIAGQYIPGNITIVAPRYTIGRLPTSFVQPNDFVPERWYSKPEMILDRRAFNPFSIGRYTCVGKDLAIAELRFVTTLLVSQYNIAFAPGENGERCWKEMRDQFTAAPGKLELVFTPRGKICFVLEDVSLENNIEFKQQLYLSLADDLDAVSGMFTNTLALADDGKKIQSIIDWHISCTTTGTSRRLSLE</sequence>
<feature type="transmembrane region" description="Helical" evidence="13">
    <location>
        <begin position="12"/>
        <end position="31"/>
    </location>
</feature>
<dbReference type="InterPro" id="IPR002401">
    <property type="entry name" value="Cyt_P450_E_grp-I"/>
</dbReference>
<evidence type="ECO:0000256" key="13">
    <source>
        <dbReference type="SAM" id="Phobius"/>
    </source>
</evidence>
<evidence type="ECO:0000256" key="4">
    <source>
        <dbReference type="ARBA" id="ARBA00022617"/>
    </source>
</evidence>
<dbReference type="CDD" id="cd11061">
    <property type="entry name" value="CYP67-like"/>
    <property type="match status" value="1"/>
</dbReference>
<accession>A0A370U0K3</accession>
<dbReference type="PANTHER" id="PTHR24305:SF112">
    <property type="entry name" value="L-ORNITHINE-N5-MONOOXYGENASE (EUROFUNG)"/>
    <property type="match status" value="1"/>
</dbReference>
<protein>
    <submittedName>
        <fullName evidence="14">Cytochrome P450</fullName>
    </submittedName>
</protein>
<feature type="transmembrane region" description="Helical" evidence="13">
    <location>
        <begin position="269"/>
        <end position="292"/>
    </location>
</feature>
<dbReference type="GO" id="GO:0005506">
    <property type="term" value="F:iron ion binding"/>
    <property type="evidence" value="ECO:0007669"/>
    <property type="project" value="InterPro"/>
</dbReference>
<comment type="caution">
    <text evidence="14">The sequence shown here is derived from an EMBL/GenBank/DDBJ whole genome shotgun (WGS) entry which is preliminary data.</text>
</comment>
<dbReference type="GO" id="GO:0020037">
    <property type="term" value="F:heme binding"/>
    <property type="evidence" value="ECO:0007669"/>
    <property type="project" value="InterPro"/>
</dbReference>
<evidence type="ECO:0000256" key="1">
    <source>
        <dbReference type="ARBA" id="ARBA00001971"/>
    </source>
</evidence>
<keyword evidence="4 12" id="KW-0349">Heme</keyword>
<comment type="subcellular location">
    <subcellularLocation>
        <location evidence="2">Membrane</location>
    </subcellularLocation>
</comment>
<dbReference type="Gene3D" id="1.10.630.10">
    <property type="entry name" value="Cytochrome P450"/>
    <property type="match status" value="1"/>
</dbReference>
<name>A0A370U0K3_9HELO</name>
<keyword evidence="9 12" id="KW-0408">Iron</keyword>
<organism evidence="14 15">
    <name type="scientific">Venustampulla echinocandica</name>
    <dbReference type="NCBI Taxonomy" id="2656787"/>
    <lineage>
        <taxon>Eukaryota</taxon>
        <taxon>Fungi</taxon>
        <taxon>Dikarya</taxon>
        <taxon>Ascomycota</taxon>
        <taxon>Pezizomycotina</taxon>
        <taxon>Leotiomycetes</taxon>
        <taxon>Helotiales</taxon>
        <taxon>Pleuroascaceae</taxon>
        <taxon>Venustampulla</taxon>
    </lineage>
</organism>
<evidence type="ECO:0000313" key="14">
    <source>
        <dbReference type="EMBL" id="RDL41296.1"/>
    </source>
</evidence>
<keyword evidence="10" id="KW-0503">Monooxygenase</keyword>
<evidence type="ECO:0000256" key="10">
    <source>
        <dbReference type="ARBA" id="ARBA00023033"/>
    </source>
</evidence>
<keyword evidence="15" id="KW-1185">Reference proteome</keyword>
<keyword evidence="5 13" id="KW-0812">Transmembrane</keyword>
<comment type="cofactor">
    <cofactor evidence="1 12">
        <name>heme</name>
        <dbReference type="ChEBI" id="CHEBI:30413"/>
    </cofactor>
</comment>
<keyword evidence="11 13" id="KW-0472">Membrane</keyword>
<keyword evidence="8" id="KW-0560">Oxidoreductase</keyword>